<evidence type="ECO:0000313" key="9">
    <source>
        <dbReference type="EMBL" id="CAG5123766.1"/>
    </source>
</evidence>
<dbReference type="OrthoDB" id="6138780at2759"/>
<evidence type="ECO:0000259" key="8">
    <source>
        <dbReference type="PROSITE" id="PS50835"/>
    </source>
</evidence>
<dbReference type="InterPro" id="IPR036179">
    <property type="entry name" value="Ig-like_dom_sf"/>
</dbReference>
<evidence type="ECO:0000256" key="4">
    <source>
        <dbReference type="ARBA" id="ARBA00022737"/>
    </source>
</evidence>
<dbReference type="GO" id="GO:0007156">
    <property type="term" value="P:homophilic cell adhesion via plasma membrane adhesion molecules"/>
    <property type="evidence" value="ECO:0007669"/>
    <property type="project" value="TreeGrafter"/>
</dbReference>
<keyword evidence="10" id="KW-1185">Reference proteome</keyword>
<dbReference type="Gene3D" id="2.60.40.10">
    <property type="entry name" value="Immunoglobulins"/>
    <property type="match status" value="2"/>
</dbReference>
<keyword evidence="4" id="KW-0677">Repeat</keyword>
<comment type="subcellular location">
    <subcellularLocation>
        <location evidence="1">Secreted</location>
    </subcellularLocation>
</comment>
<feature type="chain" id="PRO_5035882933" description="Ig-like domain-containing protein" evidence="7">
    <location>
        <begin position="21"/>
        <end position="241"/>
    </location>
</feature>
<evidence type="ECO:0000256" key="2">
    <source>
        <dbReference type="ARBA" id="ARBA00022525"/>
    </source>
</evidence>
<dbReference type="InterPro" id="IPR050958">
    <property type="entry name" value="Cell_Adh-Cytoskel_Orgn"/>
</dbReference>
<dbReference type="InterPro" id="IPR003598">
    <property type="entry name" value="Ig_sub2"/>
</dbReference>
<dbReference type="PANTHER" id="PTHR45080">
    <property type="entry name" value="CONTACTIN 5"/>
    <property type="match status" value="1"/>
</dbReference>
<dbReference type="PROSITE" id="PS50835">
    <property type="entry name" value="IG_LIKE"/>
    <property type="match status" value="2"/>
</dbReference>
<dbReference type="Proteomes" id="UP000678393">
    <property type="component" value="Unassembled WGS sequence"/>
</dbReference>
<feature type="signal peptide" evidence="7">
    <location>
        <begin position="1"/>
        <end position="20"/>
    </location>
</feature>
<feature type="domain" description="Ig-like" evidence="8">
    <location>
        <begin position="55"/>
        <end position="144"/>
    </location>
</feature>
<evidence type="ECO:0000256" key="7">
    <source>
        <dbReference type="SAM" id="SignalP"/>
    </source>
</evidence>
<comment type="caution">
    <text evidence="9">The sequence shown here is derived from an EMBL/GenBank/DDBJ whole genome shotgun (WGS) entry which is preliminary data.</text>
</comment>
<dbReference type="SUPFAM" id="SSF48726">
    <property type="entry name" value="Immunoglobulin"/>
    <property type="match status" value="2"/>
</dbReference>
<dbReference type="InterPro" id="IPR007110">
    <property type="entry name" value="Ig-like_dom"/>
</dbReference>
<keyword evidence="5" id="KW-1015">Disulfide bond</keyword>
<dbReference type="AlphaFoldDB" id="A0A8S3Z9M3"/>
<gene>
    <name evidence="9" type="ORF">CUNI_LOCUS9324</name>
</gene>
<keyword evidence="3 7" id="KW-0732">Signal</keyword>
<evidence type="ECO:0000256" key="1">
    <source>
        <dbReference type="ARBA" id="ARBA00004613"/>
    </source>
</evidence>
<dbReference type="GO" id="GO:0043025">
    <property type="term" value="C:neuronal cell body"/>
    <property type="evidence" value="ECO:0007669"/>
    <property type="project" value="TreeGrafter"/>
</dbReference>
<reference evidence="9" key="1">
    <citation type="submission" date="2021-04" db="EMBL/GenBank/DDBJ databases">
        <authorList>
            <consortium name="Molecular Ecology Group"/>
        </authorList>
    </citation>
    <scope>NUCLEOTIDE SEQUENCE</scope>
</reference>
<dbReference type="GO" id="GO:0005886">
    <property type="term" value="C:plasma membrane"/>
    <property type="evidence" value="ECO:0007669"/>
    <property type="project" value="TreeGrafter"/>
</dbReference>
<dbReference type="FunFam" id="2.60.40.10:FF:001749">
    <property type="entry name" value="Neural/ectodermal development factor IMP-L2"/>
    <property type="match status" value="1"/>
</dbReference>
<evidence type="ECO:0000256" key="5">
    <source>
        <dbReference type="ARBA" id="ARBA00023157"/>
    </source>
</evidence>
<protein>
    <recommendedName>
        <fullName evidence="8">Ig-like domain-containing protein</fullName>
    </recommendedName>
</protein>
<dbReference type="GO" id="GO:0008046">
    <property type="term" value="F:axon guidance receptor activity"/>
    <property type="evidence" value="ECO:0007669"/>
    <property type="project" value="TreeGrafter"/>
</dbReference>
<organism evidence="9 10">
    <name type="scientific">Candidula unifasciata</name>
    <dbReference type="NCBI Taxonomy" id="100452"/>
    <lineage>
        <taxon>Eukaryota</taxon>
        <taxon>Metazoa</taxon>
        <taxon>Spiralia</taxon>
        <taxon>Lophotrochozoa</taxon>
        <taxon>Mollusca</taxon>
        <taxon>Gastropoda</taxon>
        <taxon>Heterobranchia</taxon>
        <taxon>Euthyneura</taxon>
        <taxon>Panpulmonata</taxon>
        <taxon>Eupulmonata</taxon>
        <taxon>Stylommatophora</taxon>
        <taxon>Helicina</taxon>
        <taxon>Helicoidea</taxon>
        <taxon>Geomitridae</taxon>
        <taxon>Candidula</taxon>
    </lineage>
</organism>
<dbReference type="PANTHER" id="PTHR45080:SF8">
    <property type="entry name" value="IG-LIKE DOMAIN-CONTAINING PROTEIN"/>
    <property type="match status" value="1"/>
</dbReference>
<dbReference type="EMBL" id="CAJHNH020001613">
    <property type="protein sequence ID" value="CAG5123766.1"/>
    <property type="molecule type" value="Genomic_DNA"/>
</dbReference>
<sequence length="241" mass="26797">MVSVCVSFTLCVVYLGNLMAASCSSRFLKGNELQGSKLFFKGELPSESVATQFGSIVLECEVGGSPPPTIHWLKDGVRLLQDGSHSDDEASYEDSVSSGSRRGLRLSSTRSRLYLDCVGEEDEGVYTCVAENAMLRKSQSTRLRVGEPARIYMWTVSRLEFENSKVQLFCRAEGNPEPTITWYDRDNKPIESDENYRITKSGDLIIRDITWLENMGGYTCVADNGFGTDTAQTFLYPVSTN</sequence>
<accession>A0A8S3Z9M3</accession>
<evidence type="ECO:0000256" key="6">
    <source>
        <dbReference type="ARBA" id="ARBA00023319"/>
    </source>
</evidence>
<keyword evidence="2" id="KW-0964">Secreted</keyword>
<keyword evidence="6" id="KW-0393">Immunoglobulin domain</keyword>
<dbReference type="Pfam" id="PF13927">
    <property type="entry name" value="Ig_3"/>
    <property type="match status" value="1"/>
</dbReference>
<evidence type="ECO:0000256" key="3">
    <source>
        <dbReference type="ARBA" id="ARBA00022729"/>
    </source>
</evidence>
<dbReference type="Pfam" id="PF07679">
    <property type="entry name" value="I-set"/>
    <property type="match status" value="1"/>
</dbReference>
<dbReference type="InterPro" id="IPR013098">
    <property type="entry name" value="Ig_I-set"/>
</dbReference>
<dbReference type="InterPro" id="IPR003599">
    <property type="entry name" value="Ig_sub"/>
</dbReference>
<dbReference type="InterPro" id="IPR013783">
    <property type="entry name" value="Ig-like_fold"/>
</dbReference>
<dbReference type="GO" id="GO:0030424">
    <property type="term" value="C:axon"/>
    <property type="evidence" value="ECO:0007669"/>
    <property type="project" value="TreeGrafter"/>
</dbReference>
<dbReference type="SMART" id="SM00409">
    <property type="entry name" value="IG"/>
    <property type="match status" value="2"/>
</dbReference>
<proteinExistence type="predicted"/>
<evidence type="ECO:0000313" key="10">
    <source>
        <dbReference type="Proteomes" id="UP000678393"/>
    </source>
</evidence>
<name>A0A8S3Z9M3_9EUPU</name>
<dbReference type="GO" id="GO:0005576">
    <property type="term" value="C:extracellular region"/>
    <property type="evidence" value="ECO:0007669"/>
    <property type="project" value="UniProtKB-SubCell"/>
</dbReference>
<dbReference type="GO" id="GO:0050808">
    <property type="term" value="P:synapse organization"/>
    <property type="evidence" value="ECO:0007669"/>
    <property type="project" value="TreeGrafter"/>
</dbReference>
<dbReference type="SMART" id="SM00408">
    <property type="entry name" value="IGc2"/>
    <property type="match status" value="2"/>
</dbReference>
<feature type="domain" description="Ig-like" evidence="8">
    <location>
        <begin position="148"/>
        <end position="239"/>
    </location>
</feature>